<comment type="caution">
    <text evidence="1">The sequence shown here is derived from an EMBL/GenBank/DDBJ whole genome shotgun (WGS) entry which is preliminary data.</text>
</comment>
<proteinExistence type="predicted"/>
<keyword evidence="2" id="KW-1185">Reference proteome</keyword>
<organism evidence="1 2">
    <name type="scientific">Hemibagrus wyckioides</name>
    <dbReference type="NCBI Taxonomy" id="337641"/>
    <lineage>
        <taxon>Eukaryota</taxon>
        <taxon>Metazoa</taxon>
        <taxon>Chordata</taxon>
        <taxon>Craniata</taxon>
        <taxon>Vertebrata</taxon>
        <taxon>Euteleostomi</taxon>
        <taxon>Actinopterygii</taxon>
        <taxon>Neopterygii</taxon>
        <taxon>Teleostei</taxon>
        <taxon>Ostariophysi</taxon>
        <taxon>Siluriformes</taxon>
        <taxon>Bagridae</taxon>
        <taxon>Hemibagrus</taxon>
    </lineage>
</organism>
<gene>
    <name evidence="1" type="ORF">KOW79_005646</name>
</gene>
<dbReference type="Proteomes" id="UP000824219">
    <property type="component" value="Linkage Group LG06"/>
</dbReference>
<sequence>MRLTIGRGFCREGAPTIESRQRFICADLFLDEFWERISDIHELRFSNEENPGKDGKINTTLYRYICPR</sequence>
<evidence type="ECO:0000313" key="1">
    <source>
        <dbReference type="EMBL" id="KAG7331677.1"/>
    </source>
</evidence>
<name>A0A9D3NZW3_9TELE</name>
<evidence type="ECO:0000313" key="2">
    <source>
        <dbReference type="Proteomes" id="UP000824219"/>
    </source>
</evidence>
<protein>
    <submittedName>
        <fullName evidence="1">Uncharacterized protein</fullName>
    </submittedName>
</protein>
<dbReference type="EMBL" id="JAHKSW010000006">
    <property type="protein sequence ID" value="KAG7331677.1"/>
    <property type="molecule type" value="Genomic_DNA"/>
</dbReference>
<dbReference type="AlphaFoldDB" id="A0A9D3NZW3"/>
<accession>A0A9D3NZW3</accession>
<reference evidence="1 2" key="1">
    <citation type="submission" date="2021-06" db="EMBL/GenBank/DDBJ databases">
        <title>Chromosome-level genome assembly of the red-tail catfish (Hemibagrus wyckioides).</title>
        <authorList>
            <person name="Shao F."/>
        </authorList>
    </citation>
    <scope>NUCLEOTIDE SEQUENCE [LARGE SCALE GENOMIC DNA]</scope>
    <source>
        <strain evidence="1">EC202008001</strain>
        <tissue evidence="1">Blood</tissue>
    </source>
</reference>